<organism evidence="1 3">
    <name type="scientific">Halorubrum ejinorense</name>
    <dbReference type="NCBI Taxonomy" id="425309"/>
    <lineage>
        <taxon>Archaea</taxon>
        <taxon>Methanobacteriati</taxon>
        <taxon>Methanobacteriota</taxon>
        <taxon>Stenosarchaea group</taxon>
        <taxon>Halobacteria</taxon>
        <taxon>Halobacteriales</taxon>
        <taxon>Haloferacaceae</taxon>
        <taxon>Halorubrum</taxon>
    </lineage>
</organism>
<dbReference type="RefSeq" id="WP_343776349.1">
    <property type="nucleotide sequence ID" value="NZ_BAAADQ010000002.1"/>
</dbReference>
<name>A0AAV3SPR0_9EURY</name>
<keyword evidence="4" id="KW-1185">Reference proteome</keyword>
<reference evidence="2 4" key="3">
    <citation type="submission" date="2024-06" db="EMBL/GenBank/DDBJ databases">
        <title>Halorubrum miltondacostae sp. nov., a potential PHA producer isolated from an inland solar saltern in Rio Maior, Portugal.</title>
        <authorList>
            <person name="Albuquerque L."/>
            <person name="Viver T."/>
            <person name="Barroso C."/>
            <person name="Claudino R."/>
            <person name="Galvan M."/>
            <person name="Simoes G."/>
            <person name="Lobo Da Cunha A."/>
            <person name="Egas C."/>
        </authorList>
    </citation>
    <scope>NUCLEOTIDE SEQUENCE [LARGE SCALE GENOMIC DNA]</scope>
    <source>
        <strain evidence="2 4">DSM 18646</strain>
    </source>
</reference>
<evidence type="ECO:0000313" key="2">
    <source>
        <dbReference type="EMBL" id="MEZ3167585.1"/>
    </source>
</evidence>
<sequence>MNAIDHEALVDGMARLEDDWVCSYEDLPETFEDVYVLDRDEKRFINSGKRRSTSGRTD</sequence>
<dbReference type="Proteomes" id="UP001567571">
    <property type="component" value="Unassembled WGS sequence"/>
</dbReference>
<reference evidence="1" key="1">
    <citation type="journal article" date="2014" name="Int. J. Syst. Evol. Microbiol.">
        <title>Complete genome sequence of Corynebacterium casei LMG S-19264T (=DSM 44701T), isolated from a smear-ripened cheese.</title>
        <authorList>
            <consortium name="US DOE Joint Genome Institute (JGI-PGF)"/>
            <person name="Walter F."/>
            <person name="Albersmeier A."/>
            <person name="Kalinowski J."/>
            <person name="Ruckert C."/>
        </authorList>
    </citation>
    <scope>NUCLEOTIDE SEQUENCE</scope>
    <source>
        <strain evidence="1">JCM 14265</strain>
    </source>
</reference>
<dbReference type="Proteomes" id="UP001501425">
    <property type="component" value="Unassembled WGS sequence"/>
</dbReference>
<dbReference type="AlphaFoldDB" id="A0AAV3SPR0"/>
<protein>
    <submittedName>
        <fullName evidence="1">Uncharacterized protein</fullName>
    </submittedName>
</protein>
<dbReference type="EMBL" id="BAAADQ010000002">
    <property type="protein sequence ID" value="GAA0533250.1"/>
    <property type="molecule type" value="Genomic_DNA"/>
</dbReference>
<comment type="caution">
    <text evidence="1">The sequence shown here is derived from an EMBL/GenBank/DDBJ whole genome shotgun (WGS) entry which is preliminary data.</text>
</comment>
<gene>
    <name evidence="2" type="ORF">ABNG02_09640</name>
    <name evidence="1" type="ORF">GCM10008994_05010</name>
</gene>
<reference evidence="1" key="2">
    <citation type="submission" date="2023-12" db="EMBL/GenBank/DDBJ databases">
        <authorList>
            <person name="Sun Q."/>
            <person name="Inoue M."/>
        </authorList>
    </citation>
    <scope>NUCLEOTIDE SEQUENCE</scope>
    <source>
        <strain evidence="1">JCM 14265</strain>
    </source>
</reference>
<dbReference type="EMBL" id="JBEDNW010000004">
    <property type="protein sequence ID" value="MEZ3167585.1"/>
    <property type="molecule type" value="Genomic_DNA"/>
</dbReference>
<evidence type="ECO:0000313" key="4">
    <source>
        <dbReference type="Proteomes" id="UP001567571"/>
    </source>
</evidence>
<proteinExistence type="predicted"/>
<evidence type="ECO:0000313" key="3">
    <source>
        <dbReference type="Proteomes" id="UP001501425"/>
    </source>
</evidence>
<accession>A0AAV3SPR0</accession>
<evidence type="ECO:0000313" key="1">
    <source>
        <dbReference type="EMBL" id="GAA0533250.1"/>
    </source>
</evidence>